<keyword evidence="2" id="KW-0732">Signal</keyword>
<reference evidence="4 5" key="1">
    <citation type="submission" date="2018-12" db="EMBL/GenBank/DDBJ databases">
        <authorList>
            <person name="Yang E."/>
        </authorList>
    </citation>
    <scope>NUCLEOTIDE SEQUENCE [LARGE SCALE GENOMIC DNA]</scope>
    <source>
        <strain evidence="4 5">SOD</strain>
    </source>
</reference>
<organism evidence="4 5">
    <name type="scientific">Massilia atriviolacea</name>
    <dbReference type="NCBI Taxonomy" id="2495579"/>
    <lineage>
        <taxon>Bacteria</taxon>
        <taxon>Pseudomonadati</taxon>
        <taxon>Pseudomonadota</taxon>
        <taxon>Betaproteobacteria</taxon>
        <taxon>Burkholderiales</taxon>
        <taxon>Oxalobacteraceae</taxon>
        <taxon>Telluria group</taxon>
        <taxon>Massilia</taxon>
    </lineage>
</organism>
<gene>
    <name evidence="4" type="ORF">EJB06_21720</name>
</gene>
<keyword evidence="5" id="KW-1185">Reference proteome</keyword>
<dbReference type="PANTHER" id="PTHR38593:SF1">
    <property type="entry name" value="BLR2558 PROTEIN"/>
    <property type="match status" value="1"/>
</dbReference>
<evidence type="ECO:0000259" key="3">
    <source>
        <dbReference type="Pfam" id="PF13628"/>
    </source>
</evidence>
<dbReference type="Gene3D" id="1.20.1260.10">
    <property type="match status" value="1"/>
</dbReference>
<feature type="compositionally biased region" description="Polar residues" evidence="1">
    <location>
        <begin position="191"/>
        <end position="206"/>
    </location>
</feature>
<dbReference type="Proteomes" id="UP000278085">
    <property type="component" value="Unassembled WGS sequence"/>
</dbReference>
<evidence type="ECO:0000256" key="2">
    <source>
        <dbReference type="SAM" id="SignalP"/>
    </source>
</evidence>
<dbReference type="OrthoDB" id="118677at2"/>
<evidence type="ECO:0000256" key="1">
    <source>
        <dbReference type="SAM" id="MobiDB-lite"/>
    </source>
</evidence>
<comment type="caution">
    <text evidence="4">The sequence shown here is derived from an EMBL/GenBank/DDBJ whole genome shotgun (WGS) entry which is preliminary data.</text>
</comment>
<feature type="chain" id="PRO_5019515774" evidence="2">
    <location>
        <begin position="16"/>
        <end position="206"/>
    </location>
</feature>
<dbReference type="EMBL" id="RXLQ01000012">
    <property type="protein sequence ID" value="RSZ57045.1"/>
    <property type="molecule type" value="Genomic_DNA"/>
</dbReference>
<feature type="signal peptide" evidence="2">
    <location>
        <begin position="1"/>
        <end position="15"/>
    </location>
</feature>
<feature type="region of interest" description="Disordered" evidence="1">
    <location>
        <begin position="185"/>
        <end position="206"/>
    </location>
</feature>
<dbReference type="PANTHER" id="PTHR38593">
    <property type="entry name" value="BLR2558 PROTEIN"/>
    <property type="match status" value="1"/>
</dbReference>
<sequence length="206" mass="21310">MCAAAALCASLAVQAQTGTGTGQTATQGASGQSGTQGNTASGGTGSIGSADRKIVVDLAMANMSEIEAARTAQTKSQNDQVKKYAQQMIDDHTKALDEVRQLAQAKGVTLPSTLERTHKARADKLAALSGDAFDRSYMAQAGVAEHKKTHAMLSKAQGRARDPDIKALVTRMTPTVEQHLNAAKELHGTMSKASGNAGTATEKSGQ</sequence>
<dbReference type="InterPro" id="IPR012347">
    <property type="entry name" value="Ferritin-like"/>
</dbReference>
<name>A0A430HHR2_9BURK</name>
<feature type="domain" description="DUF4142" evidence="3">
    <location>
        <begin position="50"/>
        <end position="186"/>
    </location>
</feature>
<dbReference type="InterPro" id="IPR025419">
    <property type="entry name" value="DUF4142"/>
</dbReference>
<proteinExistence type="predicted"/>
<accession>A0A430HHR2</accession>
<evidence type="ECO:0000313" key="5">
    <source>
        <dbReference type="Proteomes" id="UP000278085"/>
    </source>
</evidence>
<evidence type="ECO:0000313" key="4">
    <source>
        <dbReference type="EMBL" id="RSZ57045.1"/>
    </source>
</evidence>
<protein>
    <submittedName>
        <fullName evidence="4">DUF4142 domain-containing protein</fullName>
    </submittedName>
</protein>
<feature type="region of interest" description="Disordered" evidence="1">
    <location>
        <begin position="20"/>
        <end position="46"/>
    </location>
</feature>
<feature type="compositionally biased region" description="Low complexity" evidence="1">
    <location>
        <begin position="20"/>
        <end position="39"/>
    </location>
</feature>
<dbReference type="AlphaFoldDB" id="A0A430HHR2"/>
<dbReference type="Pfam" id="PF13628">
    <property type="entry name" value="DUF4142"/>
    <property type="match status" value="1"/>
</dbReference>